<evidence type="ECO:0000259" key="8">
    <source>
        <dbReference type="Pfam" id="PF02687"/>
    </source>
</evidence>
<feature type="transmembrane region" description="Helical" evidence="7">
    <location>
        <begin position="356"/>
        <end position="382"/>
    </location>
</feature>
<gene>
    <name evidence="10" type="ORF">D0Y96_09165</name>
</gene>
<evidence type="ECO:0000256" key="1">
    <source>
        <dbReference type="ARBA" id="ARBA00004651"/>
    </source>
</evidence>
<dbReference type="RefSeq" id="WP_117299064.1">
    <property type="nucleotide sequence ID" value="NZ_QVQT02000003.1"/>
</dbReference>
<feature type="domain" description="MacB-like periplasmic core" evidence="9">
    <location>
        <begin position="480"/>
        <end position="656"/>
    </location>
</feature>
<dbReference type="InterPro" id="IPR025857">
    <property type="entry name" value="MacB_PCD"/>
</dbReference>
<name>A0A372IPQ9_9BACT</name>
<dbReference type="PANTHER" id="PTHR30572">
    <property type="entry name" value="MEMBRANE COMPONENT OF TRANSPORTER-RELATED"/>
    <property type="match status" value="1"/>
</dbReference>
<feature type="transmembrane region" description="Helical" evidence="7">
    <location>
        <begin position="448"/>
        <end position="466"/>
    </location>
</feature>
<reference evidence="10 11" key="1">
    <citation type="submission" date="2018-08" db="EMBL/GenBank/DDBJ databases">
        <title>Acidipila sp. 4G-K13, an acidobacterium isolated from forest soil.</title>
        <authorList>
            <person name="Gao Z.-H."/>
            <person name="Qiu L.-H."/>
        </authorList>
    </citation>
    <scope>NUCLEOTIDE SEQUENCE [LARGE SCALE GENOMIC DNA]</scope>
    <source>
        <strain evidence="10 11">4G-K13</strain>
    </source>
</reference>
<feature type="transmembrane region" description="Helical" evidence="7">
    <location>
        <begin position="301"/>
        <end position="324"/>
    </location>
</feature>
<evidence type="ECO:0000256" key="7">
    <source>
        <dbReference type="SAM" id="Phobius"/>
    </source>
</evidence>
<evidence type="ECO:0000256" key="5">
    <source>
        <dbReference type="ARBA" id="ARBA00023136"/>
    </source>
</evidence>
<feature type="transmembrane region" description="Helical" evidence="7">
    <location>
        <begin position="394"/>
        <end position="420"/>
    </location>
</feature>
<dbReference type="GO" id="GO:0022857">
    <property type="term" value="F:transmembrane transporter activity"/>
    <property type="evidence" value="ECO:0007669"/>
    <property type="project" value="TreeGrafter"/>
</dbReference>
<evidence type="ECO:0000256" key="2">
    <source>
        <dbReference type="ARBA" id="ARBA00022475"/>
    </source>
</evidence>
<evidence type="ECO:0000259" key="9">
    <source>
        <dbReference type="Pfam" id="PF12704"/>
    </source>
</evidence>
<dbReference type="AlphaFoldDB" id="A0A372IPQ9"/>
<dbReference type="InterPro" id="IPR050250">
    <property type="entry name" value="Macrolide_Exporter_MacB"/>
</dbReference>
<keyword evidence="2" id="KW-1003">Cell membrane</keyword>
<feature type="domain" description="ABC3 transporter permease C-terminal" evidence="8">
    <location>
        <begin position="726"/>
        <end position="839"/>
    </location>
</feature>
<accession>A0A372IPQ9</accession>
<comment type="caution">
    <text evidence="10">The sequence shown here is derived from an EMBL/GenBank/DDBJ whole genome shotgun (WGS) entry which is preliminary data.</text>
</comment>
<feature type="transmembrane region" description="Helical" evidence="7">
    <location>
        <begin position="725"/>
        <end position="748"/>
    </location>
</feature>
<dbReference type="PANTHER" id="PTHR30572:SF4">
    <property type="entry name" value="ABC TRANSPORTER PERMEASE YTRF"/>
    <property type="match status" value="1"/>
</dbReference>
<keyword evidence="5 7" id="KW-0472">Membrane</keyword>
<feature type="transmembrane region" description="Helical" evidence="7">
    <location>
        <begin position="774"/>
        <end position="798"/>
    </location>
</feature>
<dbReference type="GO" id="GO:0005886">
    <property type="term" value="C:plasma membrane"/>
    <property type="evidence" value="ECO:0007669"/>
    <property type="project" value="UniProtKB-SubCell"/>
</dbReference>
<dbReference type="InterPro" id="IPR003838">
    <property type="entry name" value="ABC3_permease_C"/>
</dbReference>
<keyword evidence="4 7" id="KW-1133">Transmembrane helix</keyword>
<keyword evidence="11" id="KW-1185">Reference proteome</keyword>
<dbReference type="Pfam" id="PF12704">
    <property type="entry name" value="MacB_PCD"/>
    <property type="match status" value="2"/>
</dbReference>
<feature type="domain" description="ABC3 transporter permease C-terminal" evidence="8">
    <location>
        <begin position="307"/>
        <end position="426"/>
    </location>
</feature>
<sequence length="846" mass="91141">MAGFLHDLRHALRQMRKAPAFTLTVVITLALGIGANTAIFTLVNAVMLSNLPSVDPQNLYQIGDNDKCCQWGGFQDDWAEYSYDFYRQMRDNTPGVESMAAFSANTMPIAVRRGGTTVPAAPMGGEFVSGNYFSTLGVRAFTGRMMSPGDDTDSAAPVAVLSYRAWQQKYGMDASILGGTLLIDGRPFTVIGVTPPAFYGDRLRSDPPDLYLPIHQESVMSATTPLIHLPDESWLYAIGRLKPGASPEVVSQQLTAELQHWLPTHVPMIGNRQHDLPKQHIILGPGGAGITHMRRSFRSGLMLLVGASALVLLIACANLANLLLARSTARRQQAALQLALGASRKRLVRGTLAESILLSLIGGAAGLVLAYVGTKAILLVIFRGATTVPIDPSPSLAVLAFAFLLSLITGVLFGVAPALISSRTNPADALRGASRSIRDASSLPQKSLVVFQAAFSLVLLAVAGLVTQSLSHMQGGGFGFEPEGRLVVAVDPESAGYKVDQLPQLYREMEDRLNAVPGVRSAALSLYSPLDGDNWNDEVAIEGHPVPAGVHQDVTWVRVSPKYFDTIGTALMRGRVITDADTATSERVAVIDEAFARKYLPGRNPIGERFGWGYLAGHEGDFTIVGVVKTTRYLHPLQTQPPMFFLPLTQSVTYQQSLMQWVENDSHYIHRIELLVNGSPLSYVPVVRSTLASINPDLTVISTQTMDEQIAQQFNQQRLTARLTGLFGILALLLASIGLYGVTAYNVARRTGEIGIRMALGADRGRVVSMVMRGAFAQIAIGLAIGLPLALIAGIFLAHQLYEVPRFDPLVLLAALVVLTFSAAIAAILPARRAASIEPVQALRTE</sequence>
<evidence type="ECO:0000256" key="4">
    <source>
        <dbReference type="ARBA" id="ARBA00022989"/>
    </source>
</evidence>
<dbReference type="OrthoDB" id="1451596at2"/>
<feature type="transmembrane region" description="Helical" evidence="7">
    <location>
        <begin position="810"/>
        <end position="829"/>
    </location>
</feature>
<comment type="subcellular location">
    <subcellularLocation>
        <location evidence="1">Cell membrane</location>
        <topology evidence="1">Multi-pass membrane protein</topology>
    </subcellularLocation>
</comment>
<evidence type="ECO:0000313" key="11">
    <source>
        <dbReference type="Proteomes" id="UP000264702"/>
    </source>
</evidence>
<comment type="similarity">
    <text evidence="6">Belongs to the ABC-4 integral membrane protein family.</text>
</comment>
<dbReference type="NCBIfam" id="TIGR03434">
    <property type="entry name" value="ADOP"/>
    <property type="match status" value="1"/>
</dbReference>
<evidence type="ECO:0000256" key="6">
    <source>
        <dbReference type="ARBA" id="ARBA00038076"/>
    </source>
</evidence>
<evidence type="ECO:0000313" key="10">
    <source>
        <dbReference type="EMBL" id="RFU16896.1"/>
    </source>
</evidence>
<dbReference type="Pfam" id="PF02687">
    <property type="entry name" value="FtsX"/>
    <property type="match status" value="2"/>
</dbReference>
<proteinExistence type="inferred from homology"/>
<feature type="domain" description="MacB-like periplasmic core" evidence="9">
    <location>
        <begin position="22"/>
        <end position="256"/>
    </location>
</feature>
<keyword evidence="3 7" id="KW-0812">Transmembrane</keyword>
<evidence type="ECO:0000256" key="3">
    <source>
        <dbReference type="ARBA" id="ARBA00022692"/>
    </source>
</evidence>
<feature type="transmembrane region" description="Helical" evidence="7">
    <location>
        <begin position="20"/>
        <end position="43"/>
    </location>
</feature>
<dbReference type="InterPro" id="IPR017800">
    <property type="entry name" value="ADOP"/>
</dbReference>
<dbReference type="Proteomes" id="UP000264702">
    <property type="component" value="Unassembled WGS sequence"/>
</dbReference>
<protein>
    <submittedName>
        <fullName evidence="10">ABC transporter substrate-binding protein</fullName>
    </submittedName>
</protein>
<dbReference type="EMBL" id="QVQT01000003">
    <property type="protein sequence ID" value="RFU16896.1"/>
    <property type="molecule type" value="Genomic_DNA"/>
</dbReference>
<organism evidence="10 11">
    <name type="scientific">Paracidobacterium acidisoli</name>
    <dbReference type="NCBI Taxonomy" id="2303751"/>
    <lineage>
        <taxon>Bacteria</taxon>
        <taxon>Pseudomonadati</taxon>
        <taxon>Acidobacteriota</taxon>
        <taxon>Terriglobia</taxon>
        <taxon>Terriglobales</taxon>
        <taxon>Acidobacteriaceae</taxon>
        <taxon>Paracidobacterium</taxon>
    </lineage>
</organism>